<gene>
    <name evidence="8" type="ORF">BDY17DRAFT_316800</name>
</gene>
<evidence type="ECO:0000256" key="2">
    <source>
        <dbReference type="ARBA" id="ARBA00022801"/>
    </source>
</evidence>
<dbReference type="SUPFAM" id="SSF51445">
    <property type="entry name" value="(Trans)glycosidases"/>
    <property type="match status" value="1"/>
</dbReference>
<dbReference type="GO" id="GO:0009251">
    <property type="term" value="P:glucan catabolic process"/>
    <property type="evidence" value="ECO:0007669"/>
    <property type="project" value="TreeGrafter"/>
</dbReference>
<dbReference type="Pfam" id="PF00150">
    <property type="entry name" value="Cellulase"/>
    <property type="match status" value="1"/>
</dbReference>
<comment type="similarity">
    <text evidence="1 5">Belongs to the glycosyl hydrolase 5 (cellulase A) family.</text>
</comment>
<dbReference type="PANTHER" id="PTHR31297:SF8">
    <property type="entry name" value="GLYCOSIDE HYDROLASE FAMILY 5 DOMAIN-CONTAINING PROTEIN"/>
    <property type="match status" value="1"/>
</dbReference>
<dbReference type="GO" id="GO:0071555">
    <property type="term" value="P:cell wall organization"/>
    <property type="evidence" value="ECO:0007669"/>
    <property type="project" value="UniProtKB-KW"/>
</dbReference>
<evidence type="ECO:0000256" key="4">
    <source>
        <dbReference type="ARBA" id="ARBA00023316"/>
    </source>
</evidence>
<keyword evidence="2 5" id="KW-0378">Hydrolase</keyword>
<keyword evidence="9" id="KW-1185">Reference proteome</keyword>
<dbReference type="GO" id="GO:0004338">
    <property type="term" value="F:glucan exo-1,3-beta-glucosidase activity"/>
    <property type="evidence" value="ECO:0007669"/>
    <property type="project" value="TreeGrafter"/>
</dbReference>
<name>A0A6A6PUM4_9PEZI</name>
<dbReference type="InterPro" id="IPR017853">
    <property type="entry name" value="GH"/>
</dbReference>
<evidence type="ECO:0000256" key="1">
    <source>
        <dbReference type="ARBA" id="ARBA00005641"/>
    </source>
</evidence>
<dbReference type="AlphaFoldDB" id="A0A6A6PUM4"/>
<dbReference type="RefSeq" id="XP_033589974.1">
    <property type="nucleotide sequence ID" value="XM_033736035.1"/>
</dbReference>
<evidence type="ECO:0000313" key="8">
    <source>
        <dbReference type="EMBL" id="KAF2483404.1"/>
    </source>
</evidence>
<sequence length="392" mass="44481">MLLQSSILLMYATALAAAIPHKRQSAPTGFNWGNEKIRGVNLGGWLLLEPWITPSIFRKYPASAGIVDEYTLCKTLGRDRAHDEVLRPHWESWITLADFEKIAQAGFNVVRIPIGFWAFDNAGSPYARGAAAYLDKAVGWARRTGLKVVVDLHGVQGSQNGFDNSGHRIPRPLWQTGEHVGKSLETLEIIQRKYGAAEYDDVIAGIELVNEPLIAELDFDKVKQYERRGYKQQRDVSDSRVVVIQDGFVEPRAYNGWLTPSDDNSQYVAIDHHDYQVFTDQLVAMTPAEHREYVCSNAYTYSGADKWTFVVALNGWERGARYDGTFPGSPYTWSQGFKDDTRWYIETQMDVFEANTQGWMFWTWRTEDSPAWDAQHLIDAGVFPQPLTARSD</sequence>
<feature type="chain" id="PRO_5025517106" evidence="6">
    <location>
        <begin position="19"/>
        <end position="392"/>
    </location>
</feature>
<evidence type="ECO:0000256" key="3">
    <source>
        <dbReference type="ARBA" id="ARBA00023295"/>
    </source>
</evidence>
<dbReference type="PANTHER" id="PTHR31297">
    <property type="entry name" value="GLUCAN ENDO-1,6-BETA-GLUCOSIDASE B"/>
    <property type="match status" value="1"/>
</dbReference>
<feature type="signal peptide" evidence="6">
    <location>
        <begin position="1"/>
        <end position="18"/>
    </location>
</feature>
<keyword evidence="3 5" id="KW-0326">Glycosidase</keyword>
<keyword evidence="6" id="KW-0732">Signal</keyword>
<feature type="domain" description="Glycoside hydrolase family 5" evidence="7">
    <location>
        <begin position="95"/>
        <end position="365"/>
    </location>
</feature>
<organism evidence="8 9">
    <name type="scientific">Neohortaea acidophila</name>
    <dbReference type="NCBI Taxonomy" id="245834"/>
    <lineage>
        <taxon>Eukaryota</taxon>
        <taxon>Fungi</taxon>
        <taxon>Dikarya</taxon>
        <taxon>Ascomycota</taxon>
        <taxon>Pezizomycotina</taxon>
        <taxon>Dothideomycetes</taxon>
        <taxon>Dothideomycetidae</taxon>
        <taxon>Mycosphaerellales</taxon>
        <taxon>Teratosphaeriaceae</taxon>
        <taxon>Neohortaea</taxon>
    </lineage>
</organism>
<dbReference type="EMBL" id="MU001635">
    <property type="protein sequence ID" value="KAF2483404.1"/>
    <property type="molecule type" value="Genomic_DNA"/>
</dbReference>
<accession>A0A6A6PUM4</accession>
<dbReference type="Proteomes" id="UP000799767">
    <property type="component" value="Unassembled WGS sequence"/>
</dbReference>
<protein>
    <submittedName>
        <fullName evidence="8">Putative Exo-beta-1,3-glucanase</fullName>
    </submittedName>
</protein>
<dbReference type="Gene3D" id="3.20.20.80">
    <property type="entry name" value="Glycosidases"/>
    <property type="match status" value="1"/>
</dbReference>
<dbReference type="InterPro" id="IPR001547">
    <property type="entry name" value="Glyco_hydro_5"/>
</dbReference>
<dbReference type="OrthoDB" id="62120at2759"/>
<keyword evidence="4" id="KW-0961">Cell wall biogenesis/degradation</keyword>
<dbReference type="GO" id="GO:0009986">
    <property type="term" value="C:cell surface"/>
    <property type="evidence" value="ECO:0007669"/>
    <property type="project" value="TreeGrafter"/>
</dbReference>
<evidence type="ECO:0000256" key="6">
    <source>
        <dbReference type="SAM" id="SignalP"/>
    </source>
</evidence>
<proteinExistence type="inferred from homology"/>
<reference evidence="8" key="1">
    <citation type="journal article" date="2020" name="Stud. Mycol.">
        <title>101 Dothideomycetes genomes: a test case for predicting lifestyles and emergence of pathogens.</title>
        <authorList>
            <person name="Haridas S."/>
            <person name="Albert R."/>
            <person name="Binder M."/>
            <person name="Bloem J."/>
            <person name="Labutti K."/>
            <person name="Salamov A."/>
            <person name="Andreopoulos B."/>
            <person name="Baker S."/>
            <person name="Barry K."/>
            <person name="Bills G."/>
            <person name="Bluhm B."/>
            <person name="Cannon C."/>
            <person name="Castanera R."/>
            <person name="Culley D."/>
            <person name="Daum C."/>
            <person name="Ezra D."/>
            <person name="Gonzalez J."/>
            <person name="Henrissat B."/>
            <person name="Kuo A."/>
            <person name="Liang C."/>
            <person name="Lipzen A."/>
            <person name="Lutzoni F."/>
            <person name="Magnuson J."/>
            <person name="Mondo S."/>
            <person name="Nolan M."/>
            <person name="Ohm R."/>
            <person name="Pangilinan J."/>
            <person name="Park H.-J."/>
            <person name="Ramirez L."/>
            <person name="Alfaro M."/>
            <person name="Sun H."/>
            <person name="Tritt A."/>
            <person name="Yoshinaga Y."/>
            <person name="Zwiers L.-H."/>
            <person name="Turgeon B."/>
            <person name="Goodwin S."/>
            <person name="Spatafora J."/>
            <person name="Crous P."/>
            <person name="Grigoriev I."/>
        </authorList>
    </citation>
    <scope>NUCLEOTIDE SEQUENCE</scope>
    <source>
        <strain evidence="8">CBS 113389</strain>
    </source>
</reference>
<dbReference type="InterPro" id="IPR050386">
    <property type="entry name" value="Glycosyl_hydrolase_5"/>
</dbReference>
<dbReference type="GeneID" id="54477037"/>
<evidence type="ECO:0000256" key="5">
    <source>
        <dbReference type="RuleBase" id="RU361153"/>
    </source>
</evidence>
<evidence type="ECO:0000313" key="9">
    <source>
        <dbReference type="Proteomes" id="UP000799767"/>
    </source>
</evidence>
<evidence type="ECO:0000259" key="7">
    <source>
        <dbReference type="Pfam" id="PF00150"/>
    </source>
</evidence>
<dbReference type="GO" id="GO:0005576">
    <property type="term" value="C:extracellular region"/>
    <property type="evidence" value="ECO:0007669"/>
    <property type="project" value="TreeGrafter"/>
</dbReference>